<dbReference type="InParanoid" id="A0A2R6RFQ5"/>
<dbReference type="OrthoDB" id="660385at2759"/>
<name>A0A2R6RFQ5_ACTCC</name>
<dbReference type="Pfam" id="PF12023">
    <property type="entry name" value="DUF3511"/>
    <property type="match status" value="1"/>
</dbReference>
<gene>
    <name evidence="1" type="ORF">CEY00_Acc06600</name>
</gene>
<organism evidence="1 2">
    <name type="scientific">Actinidia chinensis var. chinensis</name>
    <name type="common">Chinese soft-hair kiwi</name>
    <dbReference type="NCBI Taxonomy" id="1590841"/>
    <lineage>
        <taxon>Eukaryota</taxon>
        <taxon>Viridiplantae</taxon>
        <taxon>Streptophyta</taxon>
        <taxon>Embryophyta</taxon>
        <taxon>Tracheophyta</taxon>
        <taxon>Spermatophyta</taxon>
        <taxon>Magnoliopsida</taxon>
        <taxon>eudicotyledons</taxon>
        <taxon>Gunneridae</taxon>
        <taxon>Pentapetalae</taxon>
        <taxon>asterids</taxon>
        <taxon>Ericales</taxon>
        <taxon>Actinidiaceae</taxon>
        <taxon>Actinidia</taxon>
    </lineage>
</organism>
<proteinExistence type="predicted"/>
<dbReference type="PANTHER" id="PTHR33193">
    <property type="entry name" value="DOMAIN PROTEIN, PUTATIVE (DUF3511)-RELATED"/>
    <property type="match status" value="1"/>
</dbReference>
<dbReference type="InterPro" id="IPR021899">
    <property type="entry name" value="DUF3511"/>
</dbReference>
<dbReference type="AlphaFoldDB" id="A0A2R6RFQ5"/>
<dbReference type="Gramene" id="PSS28852">
    <property type="protein sequence ID" value="PSS28852"/>
    <property type="gene ID" value="CEY00_Acc06600"/>
</dbReference>
<dbReference type="Proteomes" id="UP000241394">
    <property type="component" value="Chromosome LG6"/>
</dbReference>
<dbReference type="EMBL" id="NKQK01000006">
    <property type="protein sequence ID" value="PSS28852.1"/>
    <property type="molecule type" value="Genomic_DNA"/>
</dbReference>
<sequence length="110" mass="12586">MDDISNPFRTYQATGEKVRLINGNGCAVTKLYVVHSRPPNPFCPTFDVCTSFAPSLGSSQAKGLFSGRKMKRRKKNMKYKWYAVEGKVKASLKNGYRWFKRRCSQIIHGF</sequence>
<evidence type="ECO:0000313" key="2">
    <source>
        <dbReference type="Proteomes" id="UP000241394"/>
    </source>
</evidence>
<dbReference type="PANTHER" id="PTHR33193:SF13">
    <property type="entry name" value="EXPRESSED PROTEIN"/>
    <property type="match status" value="1"/>
</dbReference>
<keyword evidence="2" id="KW-1185">Reference proteome</keyword>
<reference evidence="1 2" key="1">
    <citation type="submission" date="2017-07" db="EMBL/GenBank/DDBJ databases">
        <title>An improved, manually edited Actinidia chinensis var. chinensis (kiwifruit) genome highlights the challenges associated with draft genomes and gene prediction in plants.</title>
        <authorList>
            <person name="Pilkington S."/>
            <person name="Crowhurst R."/>
            <person name="Hilario E."/>
            <person name="Nardozza S."/>
            <person name="Fraser L."/>
            <person name="Peng Y."/>
            <person name="Gunaseelan K."/>
            <person name="Simpson R."/>
            <person name="Tahir J."/>
            <person name="Deroles S."/>
            <person name="Templeton K."/>
            <person name="Luo Z."/>
            <person name="Davy M."/>
            <person name="Cheng C."/>
            <person name="Mcneilage M."/>
            <person name="Scaglione D."/>
            <person name="Liu Y."/>
            <person name="Zhang Q."/>
            <person name="Datson P."/>
            <person name="De Silva N."/>
            <person name="Gardiner S."/>
            <person name="Bassett H."/>
            <person name="Chagne D."/>
            <person name="Mccallum J."/>
            <person name="Dzierzon H."/>
            <person name="Deng C."/>
            <person name="Wang Y.-Y."/>
            <person name="Barron N."/>
            <person name="Manako K."/>
            <person name="Bowen J."/>
            <person name="Foster T."/>
            <person name="Erridge Z."/>
            <person name="Tiffin H."/>
            <person name="Waite C."/>
            <person name="Davies K."/>
            <person name="Grierson E."/>
            <person name="Laing W."/>
            <person name="Kirk R."/>
            <person name="Chen X."/>
            <person name="Wood M."/>
            <person name="Montefiori M."/>
            <person name="Brummell D."/>
            <person name="Schwinn K."/>
            <person name="Catanach A."/>
            <person name="Fullerton C."/>
            <person name="Li D."/>
            <person name="Meiyalaghan S."/>
            <person name="Nieuwenhuizen N."/>
            <person name="Read N."/>
            <person name="Prakash R."/>
            <person name="Hunter D."/>
            <person name="Zhang H."/>
            <person name="Mckenzie M."/>
            <person name="Knabel M."/>
            <person name="Harris A."/>
            <person name="Allan A."/>
            <person name="Chen A."/>
            <person name="Janssen B."/>
            <person name="Plunkett B."/>
            <person name="Dwamena C."/>
            <person name="Voogd C."/>
            <person name="Leif D."/>
            <person name="Lafferty D."/>
            <person name="Souleyre E."/>
            <person name="Varkonyi-Gasic E."/>
            <person name="Gambi F."/>
            <person name="Hanley J."/>
            <person name="Yao J.-L."/>
            <person name="Cheung J."/>
            <person name="David K."/>
            <person name="Warren B."/>
            <person name="Marsh K."/>
            <person name="Snowden K."/>
            <person name="Lin-Wang K."/>
            <person name="Brian L."/>
            <person name="Martinez-Sanchez M."/>
            <person name="Wang M."/>
            <person name="Ileperuma N."/>
            <person name="Macnee N."/>
            <person name="Campin R."/>
            <person name="Mcatee P."/>
            <person name="Drummond R."/>
            <person name="Espley R."/>
            <person name="Ireland H."/>
            <person name="Wu R."/>
            <person name="Atkinson R."/>
            <person name="Karunairetnam S."/>
            <person name="Bulley S."/>
            <person name="Chunkath S."/>
            <person name="Hanley Z."/>
            <person name="Storey R."/>
            <person name="Thrimawithana A."/>
            <person name="Thomson S."/>
            <person name="David C."/>
            <person name="Testolin R."/>
        </authorList>
    </citation>
    <scope>NUCLEOTIDE SEQUENCE [LARGE SCALE GENOMIC DNA]</scope>
    <source>
        <strain evidence="2">cv. Red5</strain>
        <tissue evidence="1">Young leaf</tissue>
    </source>
</reference>
<accession>A0A2R6RFQ5</accession>
<reference evidence="2" key="2">
    <citation type="journal article" date="2018" name="BMC Genomics">
        <title>A manually annotated Actinidia chinensis var. chinensis (kiwifruit) genome highlights the challenges associated with draft genomes and gene prediction in plants.</title>
        <authorList>
            <person name="Pilkington S.M."/>
            <person name="Crowhurst R."/>
            <person name="Hilario E."/>
            <person name="Nardozza S."/>
            <person name="Fraser L."/>
            <person name="Peng Y."/>
            <person name="Gunaseelan K."/>
            <person name="Simpson R."/>
            <person name="Tahir J."/>
            <person name="Deroles S.C."/>
            <person name="Templeton K."/>
            <person name="Luo Z."/>
            <person name="Davy M."/>
            <person name="Cheng C."/>
            <person name="McNeilage M."/>
            <person name="Scaglione D."/>
            <person name="Liu Y."/>
            <person name="Zhang Q."/>
            <person name="Datson P."/>
            <person name="De Silva N."/>
            <person name="Gardiner S.E."/>
            <person name="Bassett H."/>
            <person name="Chagne D."/>
            <person name="McCallum J."/>
            <person name="Dzierzon H."/>
            <person name="Deng C."/>
            <person name="Wang Y.Y."/>
            <person name="Barron L."/>
            <person name="Manako K."/>
            <person name="Bowen J."/>
            <person name="Foster T.M."/>
            <person name="Erridge Z.A."/>
            <person name="Tiffin H."/>
            <person name="Waite C.N."/>
            <person name="Davies K.M."/>
            <person name="Grierson E.P."/>
            <person name="Laing W.A."/>
            <person name="Kirk R."/>
            <person name="Chen X."/>
            <person name="Wood M."/>
            <person name="Montefiori M."/>
            <person name="Brummell D.A."/>
            <person name="Schwinn K.E."/>
            <person name="Catanach A."/>
            <person name="Fullerton C."/>
            <person name="Li D."/>
            <person name="Meiyalaghan S."/>
            <person name="Nieuwenhuizen N."/>
            <person name="Read N."/>
            <person name="Prakash R."/>
            <person name="Hunter D."/>
            <person name="Zhang H."/>
            <person name="McKenzie M."/>
            <person name="Knabel M."/>
            <person name="Harris A."/>
            <person name="Allan A.C."/>
            <person name="Gleave A."/>
            <person name="Chen A."/>
            <person name="Janssen B.J."/>
            <person name="Plunkett B."/>
            <person name="Ampomah-Dwamena C."/>
            <person name="Voogd C."/>
            <person name="Leif D."/>
            <person name="Lafferty D."/>
            <person name="Souleyre E.J.F."/>
            <person name="Varkonyi-Gasic E."/>
            <person name="Gambi F."/>
            <person name="Hanley J."/>
            <person name="Yao J.L."/>
            <person name="Cheung J."/>
            <person name="David K.M."/>
            <person name="Warren B."/>
            <person name="Marsh K."/>
            <person name="Snowden K.C."/>
            <person name="Lin-Wang K."/>
            <person name="Brian L."/>
            <person name="Martinez-Sanchez M."/>
            <person name="Wang M."/>
            <person name="Ileperuma N."/>
            <person name="Macnee N."/>
            <person name="Campin R."/>
            <person name="McAtee P."/>
            <person name="Drummond R.S.M."/>
            <person name="Espley R.V."/>
            <person name="Ireland H.S."/>
            <person name="Wu R."/>
            <person name="Atkinson R.G."/>
            <person name="Karunairetnam S."/>
            <person name="Bulley S."/>
            <person name="Chunkath S."/>
            <person name="Hanley Z."/>
            <person name="Storey R."/>
            <person name="Thrimawithana A.H."/>
            <person name="Thomson S."/>
            <person name="David C."/>
            <person name="Testolin R."/>
            <person name="Huang H."/>
            <person name="Hellens R.P."/>
            <person name="Schaffer R.J."/>
        </authorList>
    </citation>
    <scope>NUCLEOTIDE SEQUENCE [LARGE SCALE GENOMIC DNA]</scope>
    <source>
        <strain evidence="2">cv. Red5</strain>
    </source>
</reference>
<protein>
    <submittedName>
        <fullName evidence="1">PGAP2-interacting protein</fullName>
    </submittedName>
</protein>
<evidence type="ECO:0000313" key="1">
    <source>
        <dbReference type="EMBL" id="PSS28852.1"/>
    </source>
</evidence>
<comment type="caution">
    <text evidence="1">The sequence shown here is derived from an EMBL/GenBank/DDBJ whole genome shotgun (WGS) entry which is preliminary data.</text>
</comment>
<dbReference type="STRING" id="1590841.A0A2R6RFQ5"/>